<evidence type="ECO:0000256" key="4">
    <source>
        <dbReference type="ARBA" id="ARBA00022475"/>
    </source>
</evidence>
<comment type="similarity">
    <text evidence="2 8">Belongs to the CPA3 antiporters (TC 2.A.63) subunit F family.</text>
</comment>
<feature type="transmembrane region" description="Helical" evidence="9">
    <location>
        <begin position="37"/>
        <end position="59"/>
    </location>
</feature>
<dbReference type="PANTHER" id="PTHR34702">
    <property type="entry name" value="NA(+)/H(+) ANTIPORTER SUBUNIT F1"/>
    <property type="match status" value="1"/>
</dbReference>
<evidence type="ECO:0000256" key="1">
    <source>
        <dbReference type="ARBA" id="ARBA00004651"/>
    </source>
</evidence>
<dbReference type="Pfam" id="PF04066">
    <property type="entry name" value="MrpF_PhaF"/>
    <property type="match status" value="1"/>
</dbReference>
<dbReference type="InterPro" id="IPR007208">
    <property type="entry name" value="MrpF/PhaF-like"/>
</dbReference>
<evidence type="ECO:0000256" key="6">
    <source>
        <dbReference type="ARBA" id="ARBA00022989"/>
    </source>
</evidence>
<name>A0A327K010_9BRAD</name>
<evidence type="ECO:0000256" key="8">
    <source>
        <dbReference type="PIRNR" id="PIRNR028784"/>
    </source>
</evidence>
<keyword evidence="5 9" id="KW-0812">Transmembrane</keyword>
<proteinExistence type="inferred from homology"/>
<keyword evidence="11" id="KW-1185">Reference proteome</keyword>
<dbReference type="AlphaFoldDB" id="A0A327K010"/>
<reference evidence="10 11" key="1">
    <citation type="submission" date="2017-07" db="EMBL/GenBank/DDBJ databases">
        <title>Draft Genome Sequences of Select Purple Nonsulfur Bacteria.</title>
        <authorList>
            <person name="Lasarre B."/>
            <person name="Mckinlay J.B."/>
        </authorList>
    </citation>
    <scope>NUCLEOTIDE SEQUENCE [LARGE SCALE GENOMIC DNA]</scope>
    <source>
        <strain evidence="10 11">DSM 11907</strain>
    </source>
</reference>
<comment type="caution">
    <text evidence="10">The sequence shown here is derived from an EMBL/GenBank/DDBJ whole genome shotgun (WGS) entry which is preliminary data.</text>
</comment>
<dbReference type="PIRSF" id="PIRSF028784">
    <property type="entry name" value="MrpF"/>
    <property type="match status" value="1"/>
</dbReference>
<evidence type="ECO:0000256" key="3">
    <source>
        <dbReference type="ARBA" id="ARBA00022448"/>
    </source>
</evidence>
<evidence type="ECO:0000256" key="2">
    <source>
        <dbReference type="ARBA" id="ARBA00009212"/>
    </source>
</evidence>
<keyword evidence="3 8" id="KW-0813">Transport</keyword>
<keyword evidence="8" id="KW-0406">Ion transport</keyword>
<feature type="transmembrane region" description="Helical" evidence="9">
    <location>
        <begin position="66"/>
        <end position="86"/>
    </location>
</feature>
<dbReference type="NCBIfam" id="NF004812">
    <property type="entry name" value="PRK06161.1"/>
    <property type="match status" value="1"/>
</dbReference>
<dbReference type="EMBL" id="NPEU01000524">
    <property type="protein sequence ID" value="RAI31186.1"/>
    <property type="molecule type" value="Genomic_DNA"/>
</dbReference>
<comment type="subcellular location">
    <subcellularLocation>
        <location evidence="1 8">Cell membrane</location>
        <topology evidence="1 8">Multi-pass membrane protein</topology>
    </subcellularLocation>
</comment>
<keyword evidence="6 9" id="KW-1133">Transmembrane helix</keyword>
<gene>
    <name evidence="10" type="ORF">CH338_26275</name>
</gene>
<dbReference type="Proteomes" id="UP000248863">
    <property type="component" value="Unassembled WGS sequence"/>
</dbReference>
<accession>A0A327K010</accession>
<dbReference type="GO" id="GO:0015385">
    <property type="term" value="F:sodium:proton antiporter activity"/>
    <property type="evidence" value="ECO:0007669"/>
    <property type="project" value="TreeGrafter"/>
</dbReference>
<organism evidence="10 11">
    <name type="scientific">Rhodoplanes elegans</name>
    <dbReference type="NCBI Taxonomy" id="29408"/>
    <lineage>
        <taxon>Bacteria</taxon>
        <taxon>Pseudomonadati</taxon>
        <taxon>Pseudomonadota</taxon>
        <taxon>Alphaproteobacteria</taxon>
        <taxon>Hyphomicrobiales</taxon>
        <taxon>Nitrobacteraceae</taxon>
        <taxon>Rhodoplanes</taxon>
    </lineage>
</organism>
<keyword evidence="7 8" id="KW-0472">Membrane</keyword>
<sequence length="92" mass="9885">MTGTIEIACMVALAAIAVAALLNLYRLVVGPDVLDRILALDTMVINAIALIVVMGVWYGTAIYFEAALLFAMVGFLTTVAFCKYLLRGDVIE</sequence>
<protein>
    <submittedName>
        <fullName evidence="10">K+/H+ antiporter subunit F</fullName>
    </submittedName>
</protein>
<dbReference type="RefSeq" id="WP_111359985.1">
    <property type="nucleotide sequence ID" value="NZ_NHSK01000155.1"/>
</dbReference>
<evidence type="ECO:0000313" key="10">
    <source>
        <dbReference type="EMBL" id="RAI31186.1"/>
    </source>
</evidence>
<dbReference type="GO" id="GO:0005886">
    <property type="term" value="C:plasma membrane"/>
    <property type="evidence" value="ECO:0007669"/>
    <property type="project" value="UniProtKB-SubCell"/>
</dbReference>
<evidence type="ECO:0000256" key="7">
    <source>
        <dbReference type="ARBA" id="ARBA00023136"/>
    </source>
</evidence>
<dbReference type="PANTHER" id="PTHR34702:SF1">
    <property type="entry name" value="NA(+)_H(+) ANTIPORTER SUBUNIT F"/>
    <property type="match status" value="1"/>
</dbReference>
<evidence type="ECO:0000256" key="5">
    <source>
        <dbReference type="ARBA" id="ARBA00022692"/>
    </source>
</evidence>
<evidence type="ECO:0000256" key="9">
    <source>
        <dbReference type="SAM" id="Phobius"/>
    </source>
</evidence>
<evidence type="ECO:0000313" key="11">
    <source>
        <dbReference type="Proteomes" id="UP000248863"/>
    </source>
</evidence>
<keyword evidence="4 8" id="KW-1003">Cell membrane</keyword>
<keyword evidence="8" id="KW-0050">Antiport</keyword>
<feature type="transmembrane region" description="Helical" evidence="9">
    <location>
        <begin position="7"/>
        <end position="25"/>
    </location>
</feature>
<dbReference type="OrthoDB" id="9800226at2"/>